<sequence length="238" mass="28003">MNDDLTWLGDNTASKDNVPSVIWYLQGAHPSTCEELLRKIPDLKQLVAQAFVVINAPRQFLNIEPEVTPEIYDEITRDNQARQYPFRQFIDERVTEDEEYELAERSQLLLFDIYDVAPYDHLVVRGMRPEWAEALTELTLDDVGLENREVYGDQKDARSIMRYMSVFPKQPRDHAAEWRELRWDILVDDSSFTVHPKYITVHDVFQRVLDIFHRLSDETVFLASHDLYNQTKLMLLLG</sequence>
<reference evidence="1 2" key="1">
    <citation type="journal article" date="2018" name="PLoS Pathog.">
        <title>Evolution of structural diversity of trichothecenes, a family of toxins produced by plant pathogenic and entomopathogenic fungi.</title>
        <authorList>
            <person name="Proctor R.H."/>
            <person name="McCormick S.P."/>
            <person name="Kim H.S."/>
            <person name="Cardoza R.E."/>
            <person name="Stanley A.M."/>
            <person name="Lindo L."/>
            <person name="Kelly A."/>
            <person name="Brown D.W."/>
            <person name="Lee T."/>
            <person name="Vaughan M.M."/>
            <person name="Alexander N.J."/>
            <person name="Busman M."/>
            <person name="Gutierrez S."/>
        </authorList>
    </citation>
    <scope>NUCLEOTIDE SEQUENCE [LARGE SCALE GENOMIC DNA]</scope>
    <source>
        <strain evidence="1 2">NRRL 20695</strain>
    </source>
</reference>
<protein>
    <submittedName>
        <fullName evidence="1">Uncharacterized protein</fullName>
    </submittedName>
</protein>
<organism evidence="1 2">
    <name type="scientific">Fusarium longipes</name>
    <dbReference type="NCBI Taxonomy" id="694270"/>
    <lineage>
        <taxon>Eukaryota</taxon>
        <taxon>Fungi</taxon>
        <taxon>Dikarya</taxon>
        <taxon>Ascomycota</taxon>
        <taxon>Pezizomycotina</taxon>
        <taxon>Sordariomycetes</taxon>
        <taxon>Hypocreomycetidae</taxon>
        <taxon>Hypocreales</taxon>
        <taxon>Nectriaceae</taxon>
        <taxon>Fusarium</taxon>
    </lineage>
</organism>
<proteinExistence type="predicted"/>
<gene>
    <name evidence="1" type="ORF">FLONG3_7042</name>
</gene>
<accession>A0A395SH74</accession>
<evidence type="ECO:0000313" key="2">
    <source>
        <dbReference type="Proteomes" id="UP000266234"/>
    </source>
</evidence>
<dbReference type="OrthoDB" id="4360026at2759"/>
<evidence type="ECO:0000313" key="1">
    <source>
        <dbReference type="EMBL" id="RGP71738.1"/>
    </source>
</evidence>
<dbReference type="EMBL" id="PXOG01000155">
    <property type="protein sequence ID" value="RGP71738.1"/>
    <property type="molecule type" value="Genomic_DNA"/>
</dbReference>
<dbReference type="STRING" id="694270.A0A395SH74"/>
<dbReference type="Proteomes" id="UP000266234">
    <property type="component" value="Unassembled WGS sequence"/>
</dbReference>
<dbReference type="AlphaFoldDB" id="A0A395SH74"/>
<name>A0A395SH74_9HYPO</name>
<keyword evidence="2" id="KW-1185">Reference proteome</keyword>
<comment type="caution">
    <text evidence="1">The sequence shown here is derived from an EMBL/GenBank/DDBJ whole genome shotgun (WGS) entry which is preliminary data.</text>
</comment>